<keyword evidence="2" id="KW-0378">Hydrolase</keyword>
<proteinExistence type="inferred from homology"/>
<dbReference type="RefSeq" id="WP_197350084.1">
    <property type="nucleotide sequence ID" value="NZ_CP048882.1"/>
</dbReference>
<dbReference type="PANTHER" id="PTHR10819:SF3">
    <property type="entry name" value="PHOSPHOTRIESTERASE-RELATED PROTEIN"/>
    <property type="match status" value="1"/>
</dbReference>
<dbReference type="Gene3D" id="3.20.20.140">
    <property type="entry name" value="Metal-dependent hydrolases"/>
    <property type="match status" value="1"/>
</dbReference>
<evidence type="ECO:0000256" key="3">
    <source>
        <dbReference type="PIRSR" id="PIRSR601559-52"/>
    </source>
</evidence>
<dbReference type="Pfam" id="PF02126">
    <property type="entry name" value="PTE"/>
    <property type="match status" value="1"/>
</dbReference>
<comment type="caution">
    <text evidence="4">Lacks conserved residue(s) required for the propagation of feature annotation.</text>
</comment>
<evidence type="ECO:0000313" key="5">
    <source>
        <dbReference type="EMBL" id="QPP06341.1"/>
    </source>
</evidence>
<dbReference type="KEGG" id="sbat:G4Z16_07925"/>
<evidence type="ECO:0000256" key="4">
    <source>
        <dbReference type="PROSITE-ProRule" id="PRU00679"/>
    </source>
</evidence>
<comment type="similarity">
    <text evidence="4">Belongs to the metallo-dependent hydrolases superfamily. Phosphotriesterase family.</text>
</comment>
<gene>
    <name evidence="5" type="ORF">G4Z16_07925</name>
</gene>
<evidence type="ECO:0000256" key="2">
    <source>
        <dbReference type="ARBA" id="ARBA00022801"/>
    </source>
</evidence>
<feature type="binding site" evidence="3">
    <location>
        <position position="31"/>
    </location>
    <ligand>
        <name>a divalent metal cation</name>
        <dbReference type="ChEBI" id="CHEBI:60240"/>
        <label>1</label>
    </ligand>
</feature>
<reference evidence="6" key="1">
    <citation type="submission" date="2020-02" db="EMBL/GenBank/DDBJ databases">
        <title>Streptomyces sp. ASO4wet.</title>
        <authorList>
            <person name="Risdian C."/>
            <person name="Landwehr W."/>
            <person name="Schupp P."/>
            <person name="Wink J."/>
        </authorList>
    </citation>
    <scope>NUCLEOTIDE SEQUENCE [LARGE SCALE GENOMIC DNA]</scope>
    <source>
        <strain evidence="6">ASO4wet</strain>
    </source>
</reference>
<comment type="cofactor">
    <cofactor evidence="3">
        <name>a divalent metal cation</name>
        <dbReference type="ChEBI" id="CHEBI:60240"/>
    </cofactor>
    <text evidence="3">Binds 2 divalent metal cations per subunit.</text>
</comment>
<keyword evidence="6" id="KW-1185">Reference proteome</keyword>
<dbReference type="PROSITE" id="PS51347">
    <property type="entry name" value="PHOSPHOTRIESTERASE_2"/>
    <property type="match status" value="1"/>
</dbReference>
<dbReference type="InterPro" id="IPR032466">
    <property type="entry name" value="Metal_Hydrolase"/>
</dbReference>
<organism evidence="5 6">
    <name type="scientific">Streptomyces bathyalis</name>
    <dbReference type="NCBI Taxonomy" id="2710756"/>
    <lineage>
        <taxon>Bacteria</taxon>
        <taxon>Bacillati</taxon>
        <taxon>Actinomycetota</taxon>
        <taxon>Actinomycetes</taxon>
        <taxon>Kitasatosporales</taxon>
        <taxon>Streptomycetaceae</taxon>
        <taxon>Streptomyces</taxon>
    </lineage>
</organism>
<dbReference type="GO" id="GO:0008270">
    <property type="term" value="F:zinc ion binding"/>
    <property type="evidence" value="ECO:0007669"/>
    <property type="project" value="InterPro"/>
</dbReference>
<sequence length="320" mass="33683">MYEQRPVHPLRTVSGPLEAARVRGPVLAHEHLALDLSSGGDPTAVLDDRHRGAVTAELAALREEFGLGLVVELTCRGMGRDVAALVRISRESGVAVVVGTGWYYERFHPAGTAGAGVDELTEVLVREIEGGIDGTGVRPGVIGEAGSHGDAPSGQEVLTLTAAARAAKSTGLPVATHAQLGRGGPAQLELLTGAGLEPHRVSIGHQDLLDDAGVHRELAAEGAYVAFDTVGKENYVSDDARLRLLLALLEAGHADRVLLSCDISRYGYLTSKGGTGYGHLFRSFLPRLRAAGADDALIDLLTRRNPLRFLTGGTSDDEEL</sequence>
<feature type="binding site" evidence="3">
    <location>
        <position position="205"/>
    </location>
    <ligand>
        <name>a divalent metal cation</name>
        <dbReference type="ChEBI" id="CHEBI:60240"/>
        <label>2</label>
    </ligand>
</feature>
<evidence type="ECO:0000313" key="6">
    <source>
        <dbReference type="Proteomes" id="UP000595046"/>
    </source>
</evidence>
<feature type="binding site" evidence="3">
    <location>
        <position position="177"/>
    </location>
    <ligand>
        <name>a divalent metal cation</name>
        <dbReference type="ChEBI" id="CHEBI:60240"/>
        <label>2</label>
    </ligand>
</feature>
<dbReference type="AlphaFoldDB" id="A0A7T1WRC5"/>
<feature type="binding site" evidence="3">
    <location>
        <position position="144"/>
    </location>
    <ligand>
        <name>a divalent metal cation</name>
        <dbReference type="ChEBI" id="CHEBI:60240"/>
        <label>2</label>
    </ligand>
</feature>
<dbReference type="PANTHER" id="PTHR10819">
    <property type="entry name" value="PHOSPHOTRIESTERASE-RELATED"/>
    <property type="match status" value="1"/>
</dbReference>
<feature type="binding site" evidence="3">
    <location>
        <position position="262"/>
    </location>
    <ligand>
        <name>a divalent metal cation</name>
        <dbReference type="ChEBI" id="CHEBI:60240"/>
        <label>1</label>
    </ligand>
</feature>
<dbReference type="GO" id="GO:0016787">
    <property type="term" value="F:hydrolase activity"/>
    <property type="evidence" value="ECO:0007669"/>
    <property type="project" value="UniProtKB-KW"/>
</dbReference>
<dbReference type="EMBL" id="CP048882">
    <property type="protein sequence ID" value="QPP06341.1"/>
    <property type="molecule type" value="Genomic_DNA"/>
</dbReference>
<accession>A0A7T1WRC5</accession>
<dbReference type="PIRSF" id="PIRSF016839">
    <property type="entry name" value="PhP"/>
    <property type="match status" value="1"/>
</dbReference>
<dbReference type="Proteomes" id="UP000595046">
    <property type="component" value="Chromosome"/>
</dbReference>
<feature type="binding site" evidence="3">
    <location>
        <position position="29"/>
    </location>
    <ligand>
        <name>a divalent metal cation</name>
        <dbReference type="ChEBI" id="CHEBI:60240"/>
        <label>1</label>
    </ligand>
</feature>
<evidence type="ECO:0000256" key="1">
    <source>
        <dbReference type="ARBA" id="ARBA00022723"/>
    </source>
</evidence>
<keyword evidence="1 3" id="KW-0479">Metal-binding</keyword>
<dbReference type="SUPFAM" id="SSF51556">
    <property type="entry name" value="Metallo-dependent hydrolases"/>
    <property type="match status" value="1"/>
</dbReference>
<name>A0A7T1WRC5_9ACTN</name>
<feature type="binding site" evidence="3">
    <location>
        <position position="144"/>
    </location>
    <ligand>
        <name>a divalent metal cation</name>
        <dbReference type="ChEBI" id="CHEBI:60240"/>
        <label>1</label>
    </ligand>
</feature>
<dbReference type="InterPro" id="IPR001559">
    <property type="entry name" value="Phosphotriesterase"/>
</dbReference>
<protein>
    <submittedName>
        <fullName evidence="5">Phosphotriesterase</fullName>
    </submittedName>
</protein>